<name>A0A811XRK0_NYCPR</name>
<comment type="caution">
    <text evidence="2">The sequence shown here is derived from an EMBL/GenBank/DDBJ whole genome shotgun (WGS) entry which is preliminary data.</text>
</comment>
<proteinExistence type="predicted"/>
<dbReference type="Pfam" id="PF04579">
    <property type="entry name" value="Keratin_matx"/>
    <property type="match status" value="1"/>
</dbReference>
<protein>
    <submittedName>
        <fullName evidence="2">(raccoon dog) hypothetical protein</fullName>
    </submittedName>
</protein>
<dbReference type="Proteomes" id="UP000645828">
    <property type="component" value="Unassembled WGS sequence"/>
</dbReference>
<dbReference type="AlphaFoldDB" id="A0A811XRK0"/>
<evidence type="ECO:0000313" key="3">
    <source>
        <dbReference type="Proteomes" id="UP000645828"/>
    </source>
</evidence>
<gene>
    <name evidence="2" type="ORF">NYPRO_LOCUS527</name>
</gene>
<dbReference type="EMBL" id="CAJHUB010000649">
    <property type="protein sequence ID" value="CAD7667188.1"/>
    <property type="molecule type" value="Genomic_DNA"/>
</dbReference>
<accession>A0A811XRK0</accession>
<evidence type="ECO:0000313" key="2">
    <source>
        <dbReference type="EMBL" id="CAD7667188.1"/>
    </source>
</evidence>
<keyword evidence="3" id="KW-1185">Reference proteome</keyword>
<dbReference type="PANTHER" id="PTHR23260">
    <property type="entry name" value="KERATIN ASSOCIATED PROTEIN 3-3-RELATED"/>
    <property type="match status" value="1"/>
</dbReference>
<evidence type="ECO:0000256" key="1">
    <source>
        <dbReference type="ARBA" id="ARBA00022744"/>
    </source>
</evidence>
<reference evidence="2" key="1">
    <citation type="submission" date="2020-12" db="EMBL/GenBank/DDBJ databases">
        <authorList>
            <consortium name="Molecular Ecology Group"/>
        </authorList>
    </citation>
    <scope>NUCLEOTIDE SEQUENCE</scope>
    <source>
        <strain evidence="2">TBG_1078</strain>
    </source>
</reference>
<dbReference type="GO" id="GO:0005198">
    <property type="term" value="F:structural molecule activity"/>
    <property type="evidence" value="ECO:0007669"/>
    <property type="project" value="InterPro"/>
</dbReference>
<dbReference type="GO" id="GO:0005829">
    <property type="term" value="C:cytosol"/>
    <property type="evidence" value="ECO:0007669"/>
    <property type="project" value="UniProtKB-ARBA"/>
</dbReference>
<sequence length="119" mass="12772">MSYCESYLQGCCRIPTTGPTTTICSSDLCCQCGIGLPSTCPHQLSLLQPTCYDTCPPPCCVPDSYVSSCWLLNSCHPTPNLSGISITTCVQPCAREAPGASQRYVQELAHIAPRDNNSH</sequence>
<dbReference type="GO" id="GO:0045095">
    <property type="term" value="C:keratin filament"/>
    <property type="evidence" value="ECO:0007669"/>
    <property type="project" value="InterPro"/>
</dbReference>
<dbReference type="InterPro" id="IPR007659">
    <property type="entry name" value="Keratin_matx"/>
</dbReference>
<dbReference type="PANTHER" id="PTHR23260:SF11">
    <property type="entry name" value="4FE-4S FERREDOXIN-TYPE DOMAIN-CONTAINING PROTEIN"/>
    <property type="match status" value="1"/>
</dbReference>
<organism evidence="2 3">
    <name type="scientific">Nyctereutes procyonoides</name>
    <name type="common">Raccoon dog</name>
    <name type="synonym">Canis procyonoides</name>
    <dbReference type="NCBI Taxonomy" id="34880"/>
    <lineage>
        <taxon>Eukaryota</taxon>
        <taxon>Metazoa</taxon>
        <taxon>Chordata</taxon>
        <taxon>Craniata</taxon>
        <taxon>Vertebrata</taxon>
        <taxon>Euteleostomi</taxon>
        <taxon>Mammalia</taxon>
        <taxon>Eutheria</taxon>
        <taxon>Laurasiatheria</taxon>
        <taxon>Carnivora</taxon>
        <taxon>Caniformia</taxon>
        <taxon>Canidae</taxon>
        <taxon>Nyctereutes</taxon>
    </lineage>
</organism>
<keyword evidence="1" id="KW-0416">Keratin</keyword>